<dbReference type="PRINTS" id="PR00237">
    <property type="entry name" value="GPCRRHODOPSN"/>
</dbReference>
<feature type="region of interest" description="Disordered" evidence="9">
    <location>
        <begin position="241"/>
        <end position="266"/>
    </location>
</feature>
<evidence type="ECO:0000256" key="3">
    <source>
        <dbReference type="ARBA" id="ARBA00022692"/>
    </source>
</evidence>
<keyword evidence="7" id="KW-0675">Receptor</keyword>
<keyword evidence="5" id="KW-0297">G-protein coupled receptor</keyword>
<organism evidence="12 13">
    <name type="scientific">Oikopleura dioica</name>
    <name type="common">Tunicate</name>
    <dbReference type="NCBI Taxonomy" id="34765"/>
    <lineage>
        <taxon>Eukaryota</taxon>
        <taxon>Metazoa</taxon>
        <taxon>Chordata</taxon>
        <taxon>Tunicata</taxon>
        <taxon>Appendicularia</taxon>
        <taxon>Copelata</taxon>
        <taxon>Oikopleuridae</taxon>
        <taxon>Oikopleura</taxon>
    </lineage>
</organism>
<dbReference type="Gene3D" id="1.20.1070.10">
    <property type="entry name" value="Rhodopsin 7-helix transmembrane proteins"/>
    <property type="match status" value="1"/>
</dbReference>
<feature type="transmembrane region" description="Helical" evidence="10">
    <location>
        <begin position="315"/>
        <end position="335"/>
    </location>
</feature>
<evidence type="ECO:0000313" key="12">
    <source>
        <dbReference type="EMBL" id="CAG5113709.1"/>
    </source>
</evidence>
<dbReference type="CDD" id="cd00637">
    <property type="entry name" value="7tm_classA_rhodopsin-like"/>
    <property type="match status" value="1"/>
</dbReference>
<gene>
    <name evidence="12" type="ORF">OKIOD_LOCUS16564</name>
</gene>
<dbReference type="Pfam" id="PF00001">
    <property type="entry name" value="7tm_1"/>
    <property type="match status" value="1"/>
</dbReference>
<feature type="transmembrane region" description="Helical" evidence="10">
    <location>
        <begin position="206"/>
        <end position="227"/>
    </location>
</feature>
<dbReference type="SUPFAM" id="SSF81321">
    <property type="entry name" value="Family A G protein-coupled receptor-like"/>
    <property type="match status" value="1"/>
</dbReference>
<feature type="transmembrane region" description="Helical" evidence="10">
    <location>
        <begin position="107"/>
        <end position="128"/>
    </location>
</feature>
<feature type="transmembrane region" description="Helical" evidence="10">
    <location>
        <begin position="149"/>
        <end position="170"/>
    </location>
</feature>
<feature type="compositionally biased region" description="Basic and acidic residues" evidence="9">
    <location>
        <begin position="244"/>
        <end position="266"/>
    </location>
</feature>
<protein>
    <submittedName>
        <fullName evidence="12">Oidioi.mRNA.OKI2018_I69.chr2.g7799.t1.cds</fullName>
    </submittedName>
</protein>
<evidence type="ECO:0000256" key="6">
    <source>
        <dbReference type="ARBA" id="ARBA00023136"/>
    </source>
</evidence>
<evidence type="ECO:0000256" key="7">
    <source>
        <dbReference type="ARBA" id="ARBA00023170"/>
    </source>
</evidence>
<keyword evidence="13" id="KW-1185">Reference proteome</keyword>
<evidence type="ECO:0000256" key="4">
    <source>
        <dbReference type="ARBA" id="ARBA00022989"/>
    </source>
</evidence>
<dbReference type="PANTHER" id="PTHR24228">
    <property type="entry name" value="B2 BRADYKININ RECEPTOR/ANGIOTENSIN II RECEPTOR"/>
    <property type="match status" value="1"/>
</dbReference>
<feature type="transmembrane region" description="Helical" evidence="10">
    <location>
        <begin position="70"/>
        <end position="95"/>
    </location>
</feature>
<evidence type="ECO:0000256" key="10">
    <source>
        <dbReference type="SAM" id="Phobius"/>
    </source>
</evidence>
<feature type="transmembrane region" description="Helical" evidence="10">
    <location>
        <begin position="275"/>
        <end position="295"/>
    </location>
</feature>
<evidence type="ECO:0000256" key="8">
    <source>
        <dbReference type="ARBA" id="ARBA00023224"/>
    </source>
</evidence>
<evidence type="ECO:0000256" key="9">
    <source>
        <dbReference type="SAM" id="MobiDB-lite"/>
    </source>
</evidence>
<dbReference type="PROSITE" id="PS50262">
    <property type="entry name" value="G_PROTEIN_RECEP_F1_2"/>
    <property type="match status" value="1"/>
</dbReference>
<name>A0ABN7T8E1_OIKDI</name>
<evidence type="ECO:0000256" key="5">
    <source>
        <dbReference type="ARBA" id="ARBA00023040"/>
    </source>
</evidence>
<evidence type="ECO:0000256" key="2">
    <source>
        <dbReference type="ARBA" id="ARBA00022475"/>
    </source>
</evidence>
<keyword evidence="6 10" id="KW-0472">Membrane</keyword>
<evidence type="ECO:0000256" key="1">
    <source>
        <dbReference type="ARBA" id="ARBA00004651"/>
    </source>
</evidence>
<proteinExistence type="predicted"/>
<dbReference type="InterPro" id="IPR017452">
    <property type="entry name" value="GPCR_Rhodpsn_7TM"/>
</dbReference>
<keyword evidence="4 10" id="KW-1133">Transmembrane helix</keyword>
<reference evidence="12 13" key="1">
    <citation type="submission" date="2021-04" db="EMBL/GenBank/DDBJ databases">
        <authorList>
            <person name="Bliznina A."/>
        </authorList>
    </citation>
    <scope>NUCLEOTIDE SEQUENCE [LARGE SCALE GENOMIC DNA]</scope>
</reference>
<dbReference type="EMBL" id="OU015567">
    <property type="protein sequence ID" value="CAG5113709.1"/>
    <property type="molecule type" value="Genomic_DNA"/>
</dbReference>
<keyword evidence="8" id="KW-0807">Transducer</keyword>
<dbReference type="InterPro" id="IPR000276">
    <property type="entry name" value="GPCR_Rhodpsn"/>
</dbReference>
<feature type="domain" description="G-protein coupled receptors family 1 profile" evidence="11">
    <location>
        <begin position="49"/>
        <end position="328"/>
    </location>
</feature>
<sequence>MNANDTGNGTELDFLHDDCQNHISKNELEEFRWFGIIIGILDIVVGGFGNGLTIAAFLTNKKLWSTFNIFIVNLSIIDFLTAVFMMPLHVVGYVLMEWPFPQWMCAFQAYIYFCCGYTSVVCLVAITLNRLVGIVYPLHYKRFFSSCRTSLAIVFCWFVAPLFLLPFLIFSNSDGTQMMGWREDQLLCTFTNLEPKFELYMKLMRVLFQFVPACIMIVSYTISVWDVSRTSSNQLLKPPTLQADKSRRTSRKSMDKSPSHSFSESRQRRKNNWRLLLISVLMCSVYSMLFIPSVVINLLPNKGCLDPRLHMTCSFITWLNSCVNPILYCLLYPRFQAEYRRLLRKATHS</sequence>
<keyword evidence="2" id="KW-1003">Cell membrane</keyword>
<comment type="subcellular location">
    <subcellularLocation>
        <location evidence="1">Cell membrane</location>
        <topology evidence="1">Multi-pass membrane protein</topology>
    </subcellularLocation>
</comment>
<accession>A0ABN7T8E1</accession>
<evidence type="ECO:0000313" key="13">
    <source>
        <dbReference type="Proteomes" id="UP001158576"/>
    </source>
</evidence>
<feature type="transmembrane region" description="Helical" evidence="10">
    <location>
        <begin position="33"/>
        <end position="58"/>
    </location>
</feature>
<dbReference type="PANTHER" id="PTHR24228:SF59">
    <property type="entry name" value="NEUROPEPTIDE RECEPTOR 15"/>
    <property type="match status" value="1"/>
</dbReference>
<keyword evidence="3 10" id="KW-0812">Transmembrane</keyword>
<evidence type="ECO:0000259" key="11">
    <source>
        <dbReference type="PROSITE" id="PS50262"/>
    </source>
</evidence>
<dbReference type="Proteomes" id="UP001158576">
    <property type="component" value="Chromosome 2"/>
</dbReference>